<evidence type="ECO:0000256" key="1">
    <source>
        <dbReference type="SAM" id="MobiDB-lite"/>
    </source>
</evidence>
<organism evidence="3 4">
    <name type="scientific">Polyangium mundeleinium</name>
    <dbReference type="NCBI Taxonomy" id="2995306"/>
    <lineage>
        <taxon>Bacteria</taxon>
        <taxon>Pseudomonadati</taxon>
        <taxon>Myxococcota</taxon>
        <taxon>Polyangia</taxon>
        <taxon>Polyangiales</taxon>
        <taxon>Polyangiaceae</taxon>
        <taxon>Polyangium</taxon>
    </lineage>
</organism>
<evidence type="ECO:0000256" key="2">
    <source>
        <dbReference type="SAM" id="SignalP"/>
    </source>
</evidence>
<evidence type="ECO:0008006" key="5">
    <source>
        <dbReference type="Google" id="ProtNLM"/>
    </source>
</evidence>
<comment type="caution">
    <text evidence="3">The sequence shown here is derived from an EMBL/GenBank/DDBJ whole genome shotgun (WGS) entry which is preliminary data.</text>
</comment>
<dbReference type="RefSeq" id="WP_271916299.1">
    <property type="nucleotide sequence ID" value="NZ_JAQNDO010000001.1"/>
</dbReference>
<keyword evidence="2" id="KW-0732">Signal</keyword>
<dbReference type="PROSITE" id="PS51257">
    <property type="entry name" value="PROKAR_LIPOPROTEIN"/>
    <property type="match status" value="1"/>
</dbReference>
<dbReference type="EMBL" id="JAQNDO010000001">
    <property type="protein sequence ID" value="MDC0741084.1"/>
    <property type="molecule type" value="Genomic_DNA"/>
</dbReference>
<name>A0ABT5EHV4_9BACT</name>
<dbReference type="Gene3D" id="2.120.10.30">
    <property type="entry name" value="TolB, C-terminal domain"/>
    <property type="match status" value="1"/>
</dbReference>
<gene>
    <name evidence="3" type="ORF">POL67_06980</name>
</gene>
<evidence type="ECO:0000313" key="3">
    <source>
        <dbReference type="EMBL" id="MDC0741084.1"/>
    </source>
</evidence>
<protein>
    <recommendedName>
        <fullName evidence="5">SMP-30/Gluconolactonase/LRE-like region domain-containing protein</fullName>
    </recommendedName>
</protein>
<feature type="chain" id="PRO_5047530784" description="SMP-30/Gluconolactonase/LRE-like region domain-containing protein" evidence="2">
    <location>
        <begin position="33"/>
        <end position="376"/>
    </location>
</feature>
<feature type="signal peptide" evidence="2">
    <location>
        <begin position="1"/>
        <end position="32"/>
    </location>
</feature>
<feature type="region of interest" description="Disordered" evidence="1">
    <location>
        <begin position="42"/>
        <end position="74"/>
    </location>
</feature>
<proteinExistence type="predicted"/>
<sequence>MKSKDDRQSIERPFGRVLLSCLGVALASLAVACSDGSNNNPSGAGGEGGDGGTGAAGGMGGAGGDGGDGGDAPIVYPAVPEEVAKFNPALGELPEGLAIDGTTAYVGYSVAPKVVKVDLETGAVTDYGEIPGEIGIAFPQGVALDAQKNVYIAVKSEDPGKFMPGIYKFPPGGGTATLWSSHPSMSFPRHIAFHSSGYGLISVPNAARIYVVSPNGITDDPGVAQLLSGDQTSACAYGEFLSYGVTSTAISGNTFFATNADRAYIFQGTFDGQTSELLPDMVSGPDCGTLGGAESIIEDPASLSLMLAVRRIDKITRVEFTGGMQVLAETGLYEPSAIAIGETKKGRHLYVTNSAHTTYNKGGIPGLVRIPLNKAK</sequence>
<feature type="compositionally biased region" description="Gly residues" evidence="1">
    <location>
        <begin position="43"/>
        <end position="70"/>
    </location>
</feature>
<reference evidence="3 4" key="1">
    <citation type="submission" date="2022-11" db="EMBL/GenBank/DDBJ databases">
        <title>Minimal conservation of predation-associated metabolite biosynthetic gene clusters underscores biosynthetic potential of Myxococcota including descriptions for ten novel species: Archangium lansinium sp. nov., Myxococcus landrumus sp. nov., Nannocystis bai.</title>
        <authorList>
            <person name="Ahearne A."/>
            <person name="Stevens C."/>
            <person name="Dowd S."/>
        </authorList>
    </citation>
    <scope>NUCLEOTIDE SEQUENCE [LARGE SCALE GENOMIC DNA]</scope>
    <source>
        <strain evidence="3 4">RJM3</strain>
    </source>
</reference>
<keyword evidence="4" id="KW-1185">Reference proteome</keyword>
<accession>A0ABT5EHV4</accession>
<dbReference type="InterPro" id="IPR011042">
    <property type="entry name" value="6-blade_b-propeller_TolB-like"/>
</dbReference>
<evidence type="ECO:0000313" key="4">
    <source>
        <dbReference type="Proteomes" id="UP001221411"/>
    </source>
</evidence>
<dbReference type="Proteomes" id="UP001221411">
    <property type="component" value="Unassembled WGS sequence"/>
</dbReference>
<dbReference type="SUPFAM" id="SSF101898">
    <property type="entry name" value="NHL repeat"/>
    <property type="match status" value="1"/>
</dbReference>